<dbReference type="InterPro" id="IPR006172">
    <property type="entry name" value="DNA-dir_DNA_pol_B"/>
</dbReference>
<dbReference type="Gene3D" id="1.10.287.690">
    <property type="entry name" value="Helix hairpin bin"/>
    <property type="match status" value="1"/>
</dbReference>
<keyword evidence="11" id="KW-1185">Reference proteome</keyword>
<evidence type="ECO:0000256" key="7">
    <source>
        <dbReference type="RuleBase" id="RU000442"/>
    </source>
</evidence>
<dbReference type="InterPro" id="IPR012337">
    <property type="entry name" value="RNaseH-like_sf"/>
</dbReference>
<dbReference type="PANTHER" id="PTHR10322">
    <property type="entry name" value="DNA POLYMERASE CATALYTIC SUBUNIT"/>
    <property type="match status" value="1"/>
</dbReference>
<dbReference type="PANTHER" id="PTHR10322:SF23">
    <property type="entry name" value="DNA POLYMERASE DELTA CATALYTIC SUBUNIT"/>
    <property type="match status" value="1"/>
</dbReference>
<keyword evidence="7" id="KW-0235">DNA replication</keyword>
<dbReference type="InterPro" id="IPR017964">
    <property type="entry name" value="DNA-dir_DNA_pol_B_CS"/>
</dbReference>
<evidence type="ECO:0000256" key="2">
    <source>
        <dbReference type="ARBA" id="ARBA00022679"/>
    </source>
</evidence>
<proteinExistence type="inferred from homology"/>
<dbReference type="SUPFAM" id="SSF53098">
    <property type="entry name" value="Ribonuclease H-like"/>
    <property type="match status" value="1"/>
</dbReference>
<dbReference type="InterPro" id="IPR050240">
    <property type="entry name" value="DNA_pol_type-B"/>
</dbReference>
<gene>
    <name evidence="10" type="ORF">K8N75_02535</name>
</gene>
<protein>
    <recommendedName>
        <fullName evidence="7">DNA polymerase</fullName>
        <ecNumber evidence="7">2.7.7.7</ecNumber>
    </recommendedName>
</protein>
<dbReference type="InterPro" id="IPR006134">
    <property type="entry name" value="DNA-dir_DNA_pol_B_multi_dom"/>
</dbReference>
<dbReference type="AlphaFoldDB" id="A0A8T5US24"/>
<feature type="domain" description="DNA-directed DNA polymerase family B exonuclease" evidence="9">
    <location>
        <begin position="112"/>
        <end position="319"/>
    </location>
</feature>
<evidence type="ECO:0000256" key="3">
    <source>
        <dbReference type="ARBA" id="ARBA00022695"/>
    </source>
</evidence>
<evidence type="ECO:0000313" key="11">
    <source>
        <dbReference type="Proteomes" id="UP000825933"/>
    </source>
</evidence>
<dbReference type="Gene3D" id="3.30.342.10">
    <property type="entry name" value="DNA Polymerase, chain B, domain 1"/>
    <property type="match status" value="1"/>
</dbReference>
<comment type="catalytic activity">
    <reaction evidence="6 7">
        <text>DNA(n) + a 2'-deoxyribonucleoside 5'-triphosphate = DNA(n+1) + diphosphate</text>
        <dbReference type="Rhea" id="RHEA:22508"/>
        <dbReference type="Rhea" id="RHEA-COMP:17339"/>
        <dbReference type="Rhea" id="RHEA-COMP:17340"/>
        <dbReference type="ChEBI" id="CHEBI:33019"/>
        <dbReference type="ChEBI" id="CHEBI:61560"/>
        <dbReference type="ChEBI" id="CHEBI:173112"/>
        <dbReference type="EC" id="2.7.7.7"/>
    </reaction>
</comment>
<dbReference type="EMBL" id="JAIOUQ010000003">
    <property type="protein sequence ID" value="MBZ2164927.1"/>
    <property type="molecule type" value="Genomic_DNA"/>
</dbReference>
<reference evidence="11" key="1">
    <citation type="journal article" date="2022" name="Microbiol. Resour. Announc.">
        <title>Draft Genome Sequence of a Methanogenic Archaeon from West Spitsbergen Permafrost.</title>
        <authorList>
            <person name="Trubitsyn V."/>
            <person name="Rivkina E."/>
            <person name="Shcherbakova V."/>
        </authorList>
    </citation>
    <scope>NUCLEOTIDE SEQUENCE [LARGE SCALE GENOMIC DNA]</scope>
    <source>
        <strain evidence="11">VT</strain>
    </source>
</reference>
<dbReference type="GO" id="GO:0003887">
    <property type="term" value="F:DNA-directed DNA polymerase activity"/>
    <property type="evidence" value="ECO:0007669"/>
    <property type="project" value="UniProtKB-KW"/>
</dbReference>
<keyword evidence="2 7" id="KW-0808">Transferase</keyword>
<dbReference type="SUPFAM" id="SSF56672">
    <property type="entry name" value="DNA/RNA polymerases"/>
    <property type="match status" value="1"/>
</dbReference>
<evidence type="ECO:0000313" key="10">
    <source>
        <dbReference type="EMBL" id="MBZ2164927.1"/>
    </source>
</evidence>
<dbReference type="GO" id="GO:0003677">
    <property type="term" value="F:DNA binding"/>
    <property type="evidence" value="ECO:0007669"/>
    <property type="project" value="UniProtKB-KW"/>
</dbReference>
<evidence type="ECO:0000256" key="6">
    <source>
        <dbReference type="ARBA" id="ARBA00049244"/>
    </source>
</evidence>
<dbReference type="Gene3D" id="3.90.1600.10">
    <property type="entry name" value="Palm domain of DNA polymerase"/>
    <property type="match status" value="1"/>
</dbReference>
<dbReference type="RefSeq" id="WP_223790573.1">
    <property type="nucleotide sequence ID" value="NZ_JAIOUQ010000003.1"/>
</dbReference>
<comment type="caution">
    <text evidence="10">The sequence shown here is derived from an EMBL/GenBank/DDBJ whole genome shotgun (WGS) entry which is preliminary data.</text>
</comment>
<dbReference type="EC" id="2.7.7.7" evidence="7"/>
<dbReference type="Proteomes" id="UP000825933">
    <property type="component" value="Unassembled WGS sequence"/>
</dbReference>
<dbReference type="Pfam" id="PF00136">
    <property type="entry name" value="DNA_pol_B"/>
    <property type="match status" value="1"/>
</dbReference>
<dbReference type="Gene3D" id="3.30.420.10">
    <property type="entry name" value="Ribonuclease H-like superfamily/Ribonuclease H"/>
    <property type="match status" value="1"/>
</dbReference>
<keyword evidence="3 7" id="KW-0548">Nucleotidyltransferase</keyword>
<dbReference type="GO" id="GO:0000166">
    <property type="term" value="F:nucleotide binding"/>
    <property type="evidence" value="ECO:0007669"/>
    <property type="project" value="InterPro"/>
</dbReference>
<dbReference type="GO" id="GO:0006261">
    <property type="term" value="P:DNA-templated DNA replication"/>
    <property type="evidence" value="ECO:0007669"/>
    <property type="project" value="TreeGrafter"/>
</dbReference>
<dbReference type="PROSITE" id="PS00116">
    <property type="entry name" value="DNA_POLYMERASE_B"/>
    <property type="match status" value="1"/>
</dbReference>
<name>A0A8T5US24_9EURY</name>
<dbReference type="SMART" id="SM00486">
    <property type="entry name" value="POLBc"/>
    <property type="match status" value="1"/>
</dbReference>
<comment type="similarity">
    <text evidence="1 7">Belongs to the DNA polymerase type-B family.</text>
</comment>
<dbReference type="InterPro" id="IPR006133">
    <property type="entry name" value="DNA-dir_DNA_pol_B_exonuc"/>
</dbReference>
<evidence type="ECO:0000256" key="5">
    <source>
        <dbReference type="ARBA" id="ARBA00023125"/>
    </source>
</evidence>
<keyword evidence="5 7" id="KW-0238">DNA-binding</keyword>
<evidence type="ECO:0000259" key="8">
    <source>
        <dbReference type="Pfam" id="PF00136"/>
    </source>
</evidence>
<evidence type="ECO:0000256" key="1">
    <source>
        <dbReference type="ARBA" id="ARBA00005755"/>
    </source>
</evidence>
<dbReference type="InterPro" id="IPR023211">
    <property type="entry name" value="DNA_pol_palm_dom_sf"/>
</dbReference>
<dbReference type="InterPro" id="IPR043502">
    <property type="entry name" value="DNA/RNA_pol_sf"/>
</dbReference>
<sequence length="603" mass="69673">MESKRFVLLDIDYITEDDKAVIRMFGKIKGDDEGKSLIVLDKHFKPYIYVVPNDEEKCIEDLNGFDEIEMVGWARKGYMGEIKDFLRITLNHPQDVPKLRDKIRDLDSVNNIMEHDIPFYRRYLIDKAIFPMAEVEVDGQCLDENSINFMCESDVCVFEMNGEPKPINSEFPELKTLSFDIEVRNPKGMPQSEEDPIIMISLSSNYGLQKVLSTKKSPLKYVETLKTEAHMLQRFVEIIKSENPDLLIGYNSDNFDMPYIRDRAAKLNVKLGIGTDGSGLKFMRRGYTNSALVKGRIHVDLYLLMRRYLQLDRYTLERVYRELFGVEKEDVPGDEIFEYWDNGGEMLEKLFKYSLDDAVAVTKIGEKMLPLSMEFTRIVGQPFFDIARMATGQMVEWYLIRKAYEIGDMVPNKPSSSQYSERRGKKAAGGYVKDPVMGLHENIVSFDFRSLYPSIIISKNVSPDTLVDECDINNCHVAPEVGHKFLKEPVGFVPSIIGNILKERVRIKTQMNNAENAREKQVLDVQQQALKRLANSMYGVYGYSRFRWYRIECAEAVTAWGRDFIKKTMLQAKKYGFKAIYADTDGFYATYIPKDDIHDDKEN</sequence>
<evidence type="ECO:0000259" key="9">
    <source>
        <dbReference type="Pfam" id="PF03104"/>
    </source>
</evidence>
<dbReference type="InterPro" id="IPR036397">
    <property type="entry name" value="RNaseH_sf"/>
</dbReference>
<accession>A0A8T5US24</accession>
<dbReference type="CDD" id="cd05780">
    <property type="entry name" value="DNA_polB_Kod1_like_exo"/>
    <property type="match status" value="1"/>
</dbReference>
<keyword evidence="4 7" id="KW-0239">DNA-directed DNA polymerase</keyword>
<dbReference type="Pfam" id="PF03104">
    <property type="entry name" value="DNA_pol_B_exo1"/>
    <property type="match status" value="1"/>
</dbReference>
<dbReference type="PRINTS" id="PR00106">
    <property type="entry name" value="DNAPOLB"/>
</dbReference>
<organism evidence="10 11">
    <name type="scientific">Methanobacterium spitsbergense</name>
    <dbReference type="NCBI Taxonomy" id="2874285"/>
    <lineage>
        <taxon>Archaea</taxon>
        <taxon>Methanobacteriati</taxon>
        <taxon>Methanobacteriota</taxon>
        <taxon>Methanomada group</taxon>
        <taxon>Methanobacteria</taxon>
        <taxon>Methanobacteriales</taxon>
        <taxon>Methanobacteriaceae</taxon>
        <taxon>Methanobacterium</taxon>
    </lineage>
</organism>
<feature type="domain" description="DNA-directed DNA polymerase family B multifunctional" evidence="8">
    <location>
        <begin position="393"/>
        <end position="586"/>
    </location>
</feature>
<evidence type="ECO:0000256" key="4">
    <source>
        <dbReference type="ARBA" id="ARBA00022932"/>
    </source>
</evidence>